<evidence type="ECO:0000256" key="2">
    <source>
        <dbReference type="SAM" id="MobiDB-lite"/>
    </source>
</evidence>
<dbReference type="Gene3D" id="1.10.1470.10">
    <property type="entry name" value="YjbJ"/>
    <property type="match status" value="1"/>
</dbReference>
<dbReference type="AlphaFoldDB" id="A0AAC8VZK7"/>
<protein>
    <submittedName>
        <fullName evidence="4">CsbD-like protein</fullName>
    </submittedName>
</protein>
<accession>A0AAC8VZK7</accession>
<keyword evidence="5" id="KW-1185">Reference proteome</keyword>
<gene>
    <name evidence="4" type="ORF">AL072_13565</name>
</gene>
<proteinExistence type="inferred from homology"/>
<dbReference type="PANTHER" id="PTHR34977:SF1">
    <property type="entry name" value="UPF0337 PROTEIN YJBJ"/>
    <property type="match status" value="1"/>
</dbReference>
<dbReference type="KEGG" id="ati:AL072_13565"/>
<dbReference type="EMBL" id="CP012401">
    <property type="protein sequence ID" value="ALG72256.1"/>
    <property type="molecule type" value="Genomic_DNA"/>
</dbReference>
<sequence length="59" mass="6066">MDKDRIEGAARSIKGSVKETVGKMTGDTKTEAEGSTEKAAGKVQNTVGGAKDAARDALK</sequence>
<dbReference type="PANTHER" id="PTHR34977">
    <property type="entry name" value="UPF0337 PROTEIN YJBJ"/>
    <property type="match status" value="1"/>
</dbReference>
<dbReference type="Proteomes" id="UP000069935">
    <property type="component" value="Chromosome 1"/>
</dbReference>
<evidence type="ECO:0000259" key="3">
    <source>
        <dbReference type="Pfam" id="PF05532"/>
    </source>
</evidence>
<evidence type="ECO:0000313" key="4">
    <source>
        <dbReference type="EMBL" id="ALG72256.1"/>
    </source>
</evidence>
<dbReference type="InterPro" id="IPR008462">
    <property type="entry name" value="CsbD"/>
</dbReference>
<feature type="domain" description="CsbD-like" evidence="3">
    <location>
        <begin position="4"/>
        <end position="56"/>
    </location>
</feature>
<feature type="compositionally biased region" description="Basic and acidic residues" evidence="2">
    <location>
        <begin position="22"/>
        <end position="40"/>
    </location>
</feature>
<organism evidence="4 5">
    <name type="scientific">Azospirillum thiophilum</name>
    <dbReference type="NCBI Taxonomy" id="528244"/>
    <lineage>
        <taxon>Bacteria</taxon>
        <taxon>Pseudomonadati</taxon>
        <taxon>Pseudomonadota</taxon>
        <taxon>Alphaproteobacteria</taxon>
        <taxon>Rhodospirillales</taxon>
        <taxon>Azospirillaceae</taxon>
        <taxon>Azospirillum</taxon>
    </lineage>
</organism>
<evidence type="ECO:0000313" key="5">
    <source>
        <dbReference type="Proteomes" id="UP000069935"/>
    </source>
</evidence>
<dbReference type="Pfam" id="PF05532">
    <property type="entry name" value="CsbD"/>
    <property type="match status" value="1"/>
</dbReference>
<dbReference type="InterPro" id="IPR050423">
    <property type="entry name" value="UPF0337_stress_rsp"/>
</dbReference>
<dbReference type="InterPro" id="IPR036629">
    <property type="entry name" value="YjbJ_sf"/>
</dbReference>
<comment type="similarity">
    <text evidence="1">Belongs to the UPF0337 (CsbD) family.</text>
</comment>
<evidence type="ECO:0000256" key="1">
    <source>
        <dbReference type="ARBA" id="ARBA00009129"/>
    </source>
</evidence>
<name>A0AAC8VZK7_9PROT</name>
<reference evidence="4 5" key="2">
    <citation type="journal article" date="2016" name="Genome Announc.">
        <title>Complete Genome Sequence of a Strain of Azospirillum thiophilum Isolated from a Sulfide Spring.</title>
        <authorList>
            <person name="Fomenkov A."/>
            <person name="Vincze T."/>
            <person name="Grabovich M."/>
            <person name="Anton B.P."/>
            <person name="Dubinina G."/>
            <person name="Orlova M."/>
            <person name="Belousova E."/>
            <person name="Roberts R.J."/>
        </authorList>
    </citation>
    <scope>NUCLEOTIDE SEQUENCE [LARGE SCALE GENOMIC DNA]</scope>
    <source>
        <strain evidence="4 5">BV-S</strain>
    </source>
</reference>
<reference evidence="5" key="1">
    <citation type="submission" date="2015-08" db="EMBL/GenBank/DDBJ databases">
        <title>Complete Genome Sequence of Azospirillum thiophilum BV-S.</title>
        <authorList>
            <person name="Fomenkov A."/>
            <person name="Vincze T."/>
            <person name="Grabovich M."/>
            <person name="Dubinina G."/>
            <person name="Orlova M."/>
            <person name="Belousova E."/>
            <person name="Roberts R.J."/>
        </authorList>
    </citation>
    <scope>NUCLEOTIDE SEQUENCE [LARGE SCALE GENOMIC DNA]</scope>
    <source>
        <strain evidence="5">BV-S</strain>
    </source>
</reference>
<dbReference type="SUPFAM" id="SSF69047">
    <property type="entry name" value="Hypothetical protein YjbJ"/>
    <property type="match status" value="1"/>
</dbReference>
<feature type="region of interest" description="Disordered" evidence="2">
    <location>
        <begin position="22"/>
        <end position="59"/>
    </location>
</feature>